<dbReference type="EMBL" id="ML976731">
    <property type="protein sequence ID" value="KAF1967525.1"/>
    <property type="molecule type" value="Genomic_DNA"/>
</dbReference>
<protein>
    <submittedName>
        <fullName evidence="1">Uncharacterized protein</fullName>
    </submittedName>
</protein>
<gene>
    <name evidence="1" type="ORF">BU23DRAFT_573139</name>
</gene>
<organism evidence="1 2">
    <name type="scientific">Bimuria novae-zelandiae CBS 107.79</name>
    <dbReference type="NCBI Taxonomy" id="1447943"/>
    <lineage>
        <taxon>Eukaryota</taxon>
        <taxon>Fungi</taxon>
        <taxon>Dikarya</taxon>
        <taxon>Ascomycota</taxon>
        <taxon>Pezizomycotina</taxon>
        <taxon>Dothideomycetes</taxon>
        <taxon>Pleosporomycetidae</taxon>
        <taxon>Pleosporales</taxon>
        <taxon>Massarineae</taxon>
        <taxon>Didymosphaeriaceae</taxon>
        <taxon>Bimuria</taxon>
    </lineage>
</organism>
<evidence type="ECO:0000313" key="2">
    <source>
        <dbReference type="Proteomes" id="UP000800036"/>
    </source>
</evidence>
<dbReference type="AlphaFoldDB" id="A0A6A5URL9"/>
<reference evidence="1" key="1">
    <citation type="journal article" date="2020" name="Stud. Mycol.">
        <title>101 Dothideomycetes genomes: a test case for predicting lifestyles and emergence of pathogens.</title>
        <authorList>
            <person name="Haridas S."/>
            <person name="Albert R."/>
            <person name="Binder M."/>
            <person name="Bloem J."/>
            <person name="Labutti K."/>
            <person name="Salamov A."/>
            <person name="Andreopoulos B."/>
            <person name="Baker S."/>
            <person name="Barry K."/>
            <person name="Bills G."/>
            <person name="Bluhm B."/>
            <person name="Cannon C."/>
            <person name="Castanera R."/>
            <person name="Culley D."/>
            <person name="Daum C."/>
            <person name="Ezra D."/>
            <person name="Gonzalez J."/>
            <person name="Henrissat B."/>
            <person name="Kuo A."/>
            <person name="Liang C."/>
            <person name="Lipzen A."/>
            <person name="Lutzoni F."/>
            <person name="Magnuson J."/>
            <person name="Mondo S."/>
            <person name="Nolan M."/>
            <person name="Ohm R."/>
            <person name="Pangilinan J."/>
            <person name="Park H.-J."/>
            <person name="Ramirez L."/>
            <person name="Alfaro M."/>
            <person name="Sun H."/>
            <person name="Tritt A."/>
            <person name="Yoshinaga Y."/>
            <person name="Zwiers L.-H."/>
            <person name="Turgeon B."/>
            <person name="Goodwin S."/>
            <person name="Spatafora J."/>
            <person name="Crous P."/>
            <person name="Grigoriev I."/>
        </authorList>
    </citation>
    <scope>NUCLEOTIDE SEQUENCE</scope>
    <source>
        <strain evidence="1">CBS 107.79</strain>
    </source>
</reference>
<proteinExistence type="predicted"/>
<keyword evidence="2" id="KW-1185">Reference proteome</keyword>
<sequence length="129" mass="14626">MGIIFPPFPLFLVILSALLKHCFQFFMFGNVRCWVASPRTALFVVVKDFISKIFGVIVAGSDIFPGNWFALFYQFVLVNLERLANEMEAYFTASLLTVAQIPRNPVFMWNPRAMQSVANQINATIQGVK</sequence>
<evidence type="ECO:0000313" key="1">
    <source>
        <dbReference type="EMBL" id="KAF1967525.1"/>
    </source>
</evidence>
<accession>A0A6A5URL9</accession>
<name>A0A6A5URL9_9PLEO</name>
<dbReference type="Proteomes" id="UP000800036">
    <property type="component" value="Unassembled WGS sequence"/>
</dbReference>